<evidence type="ECO:0000313" key="1">
    <source>
        <dbReference type="EMBL" id="SVB21186.1"/>
    </source>
</evidence>
<sequence>MLLIGVITALFQNFLVMKLFPSATIPYPAPLLQALKSNSRIRIH</sequence>
<name>A0A382C548_9ZZZZ</name>
<proteinExistence type="predicted"/>
<gene>
    <name evidence="1" type="ORF">METZ01_LOCUS174040</name>
</gene>
<protein>
    <submittedName>
        <fullName evidence="1">Uncharacterized protein</fullName>
    </submittedName>
</protein>
<dbReference type="AlphaFoldDB" id="A0A382C548"/>
<accession>A0A382C548</accession>
<reference evidence="1" key="1">
    <citation type="submission" date="2018-05" db="EMBL/GenBank/DDBJ databases">
        <authorList>
            <person name="Lanie J.A."/>
            <person name="Ng W.-L."/>
            <person name="Kazmierczak K.M."/>
            <person name="Andrzejewski T.M."/>
            <person name="Davidsen T.M."/>
            <person name="Wayne K.J."/>
            <person name="Tettelin H."/>
            <person name="Glass J.I."/>
            <person name="Rusch D."/>
            <person name="Podicherti R."/>
            <person name="Tsui H.-C.T."/>
            <person name="Winkler M.E."/>
        </authorList>
    </citation>
    <scope>NUCLEOTIDE SEQUENCE</scope>
</reference>
<organism evidence="1">
    <name type="scientific">marine metagenome</name>
    <dbReference type="NCBI Taxonomy" id="408172"/>
    <lineage>
        <taxon>unclassified sequences</taxon>
        <taxon>metagenomes</taxon>
        <taxon>ecological metagenomes</taxon>
    </lineage>
</organism>
<dbReference type="EMBL" id="UINC01032849">
    <property type="protein sequence ID" value="SVB21186.1"/>
    <property type="molecule type" value="Genomic_DNA"/>
</dbReference>